<organism evidence="7 8">
    <name type="scientific">Gregarina niphandrodes</name>
    <name type="common">Septate eugregarine</name>
    <dbReference type="NCBI Taxonomy" id="110365"/>
    <lineage>
        <taxon>Eukaryota</taxon>
        <taxon>Sar</taxon>
        <taxon>Alveolata</taxon>
        <taxon>Apicomplexa</taxon>
        <taxon>Conoidasida</taxon>
        <taxon>Gregarinasina</taxon>
        <taxon>Eugregarinorida</taxon>
        <taxon>Gregarinidae</taxon>
        <taxon>Gregarina</taxon>
    </lineage>
</organism>
<name>A0A023B0W2_GRENI</name>
<dbReference type="Gene3D" id="1.10.510.10">
    <property type="entry name" value="Transferase(Phosphotransferase) domain 1"/>
    <property type="match status" value="1"/>
</dbReference>
<dbReference type="Gene3D" id="3.30.200.20">
    <property type="entry name" value="Phosphorylase Kinase, domain 1"/>
    <property type="match status" value="1"/>
</dbReference>
<feature type="domain" description="Protein kinase" evidence="6">
    <location>
        <begin position="1"/>
        <end position="216"/>
    </location>
</feature>
<dbReference type="Proteomes" id="UP000019763">
    <property type="component" value="Unassembled WGS sequence"/>
</dbReference>
<dbReference type="RefSeq" id="XP_011132612.1">
    <property type="nucleotide sequence ID" value="XM_011134310.1"/>
</dbReference>
<dbReference type="OMA" id="KHTVVKL"/>
<dbReference type="PROSITE" id="PS00108">
    <property type="entry name" value="PROTEIN_KINASE_ST"/>
    <property type="match status" value="1"/>
</dbReference>
<comment type="caution">
    <text evidence="7">The sequence shown here is derived from an EMBL/GenBank/DDBJ whole genome shotgun (WGS) entry which is preliminary data.</text>
</comment>
<keyword evidence="3" id="KW-0547">Nucleotide-binding</keyword>
<keyword evidence="8" id="KW-1185">Reference proteome</keyword>
<dbReference type="GO" id="GO:0004691">
    <property type="term" value="F:cAMP-dependent protein kinase activity"/>
    <property type="evidence" value="ECO:0007669"/>
    <property type="project" value="UniProtKB-EC"/>
</dbReference>
<dbReference type="SUPFAM" id="SSF56112">
    <property type="entry name" value="Protein kinase-like (PK-like)"/>
    <property type="match status" value="1"/>
</dbReference>
<dbReference type="VEuPathDB" id="CryptoDB:GNI_142150"/>
<protein>
    <submittedName>
        <fullName evidence="7">cAMP-dependent protein kinase catalytic subunit</fullName>
        <ecNumber evidence="7">2.7.11.11</ecNumber>
    </submittedName>
</protein>
<sequence>MKQVNHVESEREILSLINHPFMVRMFGTDQDRDHLYIIMEFVSGGEFFSFLRRNKRLDNAVAKFYAAHIVLILEYLHHRRIVYRDLKPENLLMNQNGYLKLTDFGFAKYLATRTYTLCGTPEYIAPEILLNKGHGFSVDWWALGVFIYEMIVGYPPFCDEDALGIYQKILSGRMLFPRLFPRDAKSLVKHLLCHDLVGRMGHVRDGISDVRDHRWFRGFDFKALLESSLKAPFIPPETVGGAKNFGTYTEDVEVIPMQGYDPFDSW</sequence>
<dbReference type="InterPro" id="IPR011009">
    <property type="entry name" value="Kinase-like_dom_sf"/>
</dbReference>
<dbReference type="GO" id="GO:0005524">
    <property type="term" value="F:ATP binding"/>
    <property type="evidence" value="ECO:0007669"/>
    <property type="project" value="UniProtKB-KW"/>
</dbReference>
<dbReference type="AlphaFoldDB" id="A0A023B0W2"/>
<dbReference type="FunFam" id="1.10.510.10:FF:000005">
    <property type="entry name" value="cAMP-dependent protein kinase catalytic subunit alpha"/>
    <property type="match status" value="1"/>
</dbReference>
<keyword evidence="5" id="KW-0067">ATP-binding</keyword>
<evidence type="ECO:0000313" key="7">
    <source>
        <dbReference type="EMBL" id="EZG44964.1"/>
    </source>
</evidence>
<evidence type="ECO:0000256" key="1">
    <source>
        <dbReference type="ARBA" id="ARBA00022527"/>
    </source>
</evidence>
<dbReference type="PANTHER" id="PTHR24353:SF37">
    <property type="entry name" value="CAMP-DEPENDENT PROTEIN KINASE CATALYTIC SUBUNIT PRKX"/>
    <property type="match status" value="1"/>
</dbReference>
<dbReference type="eggNOG" id="KOG0616">
    <property type="taxonomic scope" value="Eukaryota"/>
</dbReference>
<dbReference type="InterPro" id="IPR008271">
    <property type="entry name" value="Ser/Thr_kinase_AS"/>
</dbReference>
<dbReference type="EC" id="2.7.11.11" evidence="7"/>
<dbReference type="Pfam" id="PF00069">
    <property type="entry name" value="Pkinase"/>
    <property type="match status" value="1"/>
</dbReference>
<evidence type="ECO:0000313" key="8">
    <source>
        <dbReference type="Proteomes" id="UP000019763"/>
    </source>
</evidence>
<accession>A0A023B0W2</accession>
<reference evidence="7" key="1">
    <citation type="submission" date="2013-12" db="EMBL/GenBank/DDBJ databases">
        <authorList>
            <person name="Omoto C.K."/>
            <person name="Sibley D."/>
            <person name="Venepally P."/>
            <person name="Hadjithomas M."/>
            <person name="Karamycheva S."/>
            <person name="Brunk B."/>
            <person name="Roos D."/>
            <person name="Caler E."/>
            <person name="Lorenzi H."/>
        </authorList>
    </citation>
    <scope>NUCLEOTIDE SEQUENCE</scope>
</reference>
<dbReference type="InterPro" id="IPR000719">
    <property type="entry name" value="Prot_kinase_dom"/>
</dbReference>
<evidence type="ECO:0000259" key="6">
    <source>
        <dbReference type="PROSITE" id="PS50011"/>
    </source>
</evidence>
<gene>
    <name evidence="7" type="ORF">GNI_142150</name>
</gene>
<dbReference type="GO" id="GO:0005952">
    <property type="term" value="C:cAMP-dependent protein kinase complex"/>
    <property type="evidence" value="ECO:0007669"/>
    <property type="project" value="TreeGrafter"/>
</dbReference>
<evidence type="ECO:0000256" key="3">
    <source>
        <dbReference type="ARBA" id="ARBA00022741"/>
    </source>
</evidence>
<keyword evidence="2 7" id="KW-0808">Transferase</keyword>
<dbReference type="EMBL" id="AFNH02001051">
    <property type="protein sequence ID" value="EZG44964.1"/>
    <property type="molecule type" value="Genomic_DNA"/>
</dbReference>
<dbReference type="PROSITE" id="PS50011">
    <property type="entry name" value="PROTEIN_KINASE_DOM"/>
    <property type="match status" value="1"/>
</dbReference>
<proteinExistence type="predicted"/>
<evidence type="ECO:0000256" key="5">
    <source>
        <dbReference type="ARBA" id="ARBA00022840"/>
    </source>
</evidence>
<evidence type="ECO:0000256" key="4">
    <source>
        <dbReference type="ARBA" id="ARBA00022777"/>
    </source>
</evidence>
<evidence type="ECO:0000256" key="2">
    <source>
        <dbReference type="ARBA" id="ARBA00022679"/>
    </source>
</evidence>
<keyword evidence="1" id="KW-0723">Serine/threonine-protein kinase</keyword>
<dbReference type="SMART" id="SM00220">
    <property type="entry name" value="S_TKc"/>
    <property type="match status" value="1"/>
</dbReference>
<keyword evidence="4 7" id="KW-0418">Kinase</keyword>
<dbReference type="OrthoDB" id="63267at2759"/>
<dbReference type="PANTHER" id="PTHR24353">
    <property type="entry name" value="CYCLIC NUCLEOTIDE-DEPENDENT PROTEIN KINASE"/>
    <property type="match status" value="1"/>
</dbReference>
<dbReference type="GeneID" id="22915038"/>